<accession>A0ABM2Y8P1</accession>
<evidence type="ECO:0000313" key="8">
    <source>
        <dbReference type="RefSeq" id="XP_040611202.1"/>
    </source>
</evidence>
<keyword evidence="1" id="KW-0175">Coiled coil</keyword>
<dbReference type="RefSeq" id="XP_040611199.1">
    <property type="nucleotide sequence ID" value="XM_040755265.1"/>
</dbReference>
<feature type="region of interest" description="Disordered" evidence="2">
    <location>
        <begin position="595"/>
        <end position="682"/>
    </location>
</feature>
<feature type="region of interest" description="Disordered" evidence="2">
    <location>
        <begin position="1034"/>
        <end position="1106"/>
    </location>
</feature>
<feature type="compositionally biased region" description="Basic and acidic residues" evidence="2">
    <location>
        <begin position="607"/>
        <end position="618"/>
    </location>
</feature>
<feature type="coiled-coil region" evidence="1">
    <location>
        <begin position="358"/>
        <end position="392"/>
    </location>
</feature>
<dbReference type="PANTHER" id="PTHR22035">
    <property type="entry name" value="COILED-COIL DOMAIN-CONTAINING PROTEIN 7"/>
    <property type="match status" value="1"/>
</dbReference>
<evidence type="ECO:0000313" key="7">
    <source>
        <dbReference type="RefSeq" id="XP_040611201.1"/>
    </source>
</evidence>
<dbReference type="RefSeq" id="XP_040611202.1">
    <property type="nucleotide sequence ID" value="XM_040755268.1"/>
</dbReference>
<keyword evidence="3" id="KW-1185">Reference proteome</keyword>
<feature type="region of interest" description="Disordered" evidence="2">
    <location>
        <begin position="1149"/>
        <end position="1274"/>
    </location>
</feature>
<dbReference type="Pfam" id="PF15368">
    <property type="entry name" value="BioT2"/>
    <property type="match status" value="1"/>
</dbReference>
<dbReference type="Proteomes" id="UP000886700">
    <property type="component" value="Unplaced"/>
</dbReference>
<feature type="compositionally biased region" description="Basic and acidic residues" evidence="2">
    <location>
        <begin position="1064"/>
        <end position="1083"/>
    </location>
</feature>
<evidence type="ECO:0000313" key="4">
    <source>
        <dbReference type="RefSeq" id="XP_040611198.1"/>
    </source>
</evidence>
<protein>
    <submittedName>
        <fullName evidence="4 5">Coiled-coil domain-containing protein 7 isoform X1</fullName>
    </submittedName>
</protein>
<dbReference type="RefSeq" id="XP_040611200.1">
    <property type="nucleotide sequence ID" value="XM_040755266.1"/>
</dbReference>
<dbReference type="PANTHER" id="PTHR22035:SF4">
    <property type="entry name" value="COILED-COIL DOMAIN-CONTAINING PROTEIN 7"/>
    <property type="match status" value="1"/>
</dbReference>
<feature type="region of interest" description="Disordered" evidence="2">
    <location>
        <begin position="996"/>
        <end position="1021"/>
    </location>
</feature>
<dbReference type="RefSeq" id="XP_040611198.1">
    <property type="nucleotide sequence ID" value="XM_040755264.1"/>
</dbReference>
<reference evidence="4 5" key="1">
    <citation type="submission" date="2025-05" db="UniProtKB">
        <authorList>
            <consortium name="RefSeq"/>
        </authorList>
    </citation>
    <scope>IDENTIFICATION</scope>
    <source>
        <tissue evidence="4 5">Liver</tissue>
    </source>
</reference>
<feature type="region of interest" description="Disordered" evidence="2">
    <location>
        <begin position="523"/>
        <end position="572"/>
    </location>
</feature>
<feature type="region of interest" description="Disordered" evidence="2">
    <location>
        <begin position="911"/>
        <end position="930"/>
    </location>
</feature>
<feature type="region of interest" description="Disordered" evidence="2">
    <location>
        <begin position="414"/>
        <end position="481"/>
    </location>
</feature>
<feature type="compositionally biased region" description="Basic and acidic residues" evidence="2">
    <location>
        <begin position="1042"/>
        <end position="1055"/>
    </location>
</feature>
<sequence length="1424" mass="160675">MKRAKNLSTISKKLTSVPELPYKKGLLNSSPKLKEKRNAKAQHDKIEPMVLRSPPTGESLMRYALPIPSRKTEDLIPKDEMVRRIAKHLKLVVTALEDTYGVVDENRERTSVKLKEGVALSVGDDMNSFLLCCSQLATQLEEAVKEERNTLESVFKWFQQRVNQMEEISKDQSIFETDLPSDDKSVNVNITQIANLIHKFEELKSRLKGQRGSLMLKHMDKDALSESMKTFEAIEKQIEEFLKSHAEYESQVMSEIEPETPYSLPQRITVMIKIFENQTNMLERALNEQSIIETKYKQMETDFQELLLEKSQLESEIQKLKDLEKAKPTSKEDRTKKPGRLEKKKDPEKKPQGKELELHQIQKEAEELKMEKKALQEQLKLALQEAERNKNHLDFVLHQKMDMSKEDWSRMEMEWGEDSKYSPPGERDAQLGGPRQDSDQMSPEKSERLEKKRSSSADLDRSSLEGYYDVSDVSPSPPEVFKSFTELPLIKEHLESTLPPLKETNMWSLMSFPDLMGEIEKAEASEQVLSHTKAENFEDERPVPDDKDLLSEAQAPTAKQLASQGRRKPLFITAKTPENLNITLRTQPEIENLEAAKYENLNESEEPDKKFTKGDIRSKGQKGSKTGKLYAPDADVDGALSPDSPGSVSKADIQTKKQKMHKRERPTVSHEIPDKSSGHQDSELRFEIEAKKLKFFKPENVHSEVSDRSIKLEDQNVQSSSQVQLKKQKSLGAEIFTIHFAVPDESHVHLHQESLSEAQAQVERATTSEDVRFTVPLEYQKKDAPMDNLLLEKKLLITRNQPQNRKYVPSRDDIAEKKNVSRIFKKEDLESQSMTQQSLKAQTKSVTEVQEVPEYPTTLNPVISDIIFRLDMDKVRENDLQNVKESFKPHLLLNEFKATSKSRLEISTAVKGMPARPKSKKPVKTESKSKKDIKMVKGTKLLGTLKDQLDMSSFPKKSFSPGVSSLKTKPQENINAKYHPPMEFPTKVINLSPFASQRNMKGSSPYADATPKPFYRTSRENSGIPESFQHLLNRKISGDPNPKNENKRKAEHENQLHSSITSSKKYEHKGQSKYQKTKEKGTESHQNLHASASPIKKQKLKGKGVTVTQPNHVKLVARSVERPNNVETYASTPNIKVIKVLSKTSNLDDEDAKLSNNLPKSTSAAKKPTSKETSKTTNLDKTNAKVANNLKSNVNATGNVVKESSKMSNLENKEVEGSGILHKSTSSLKKRVHQEPSKTKTLDKDKSTPTLHNSTNAKKRRVLQEPPRTSNLDNHIVKGTSILHKSVSGSKKHVPKDLSKPITLDYKVAQHLSSLRISTSATKKNVLKEQPKHTTLDKKGVDLPNSLAPSTSASSKHGLKGQPKATTSDKEGVGFPNNLVPSGSASRQPTSANSDEKGLKLPDYLHPSGSTTRKHLLRALNTIP</sequence>
<feature type="compositionally biased region" description="Basic and acidic residues" evidence="2">
    <location>
        <begin position="414"/>
        <end position="429"/>
    </location>
</feature>
<dbReference type="GeneID" id="101835100"/>
<organism evidence="3 6">
    <name type="scientific">Mesocricetus auratus</name>
    <name type="common">Golden hamster</name>
    <dbReference type="NCBI Taxonomy" id="10036"/>
    <lineage>
        <taxon>Eukaryota</taxon>
        <taxon>Metazoa</taxon>
        <taxon>Chordata</taxon>
        <taxon>Craniata</taxon>
        <taxon>Vertebrata</taxon>
        <taxon>Euteleostomi</taxon>
        <taxon>Mammalia</taxon>
        <taxon>Eutheria</taxon>
        <taxon>Euarchontoglires</taxon>
        <taxon>Glires</taxon>
        <taxon>Rodentia</taxon>
        <taxon>Myomorpha</taxon>
        <taxon>Muroidea</taxon>
        <taxon>Cricetidae</taxon>
        <taxon>Cricetinae</taxon>
        <taxon>Mesocricetus</taxon>
    </lineage>
</organism>
<evidence type="ECO:0000313" key="6">
    <source>
        <dbReference type="RefSeq" id="XP_040611200.1"/>
    </source>
</evidence>
<gene>
    <name evidence="4 5 6 7 8" type="primary">Ccdc7</name>
</gene>
<feature type="region of interest" description="Disordered" evidence="2">
    <location>
        <begin position="1323"/>
        <end position="1413"/>
    </location>
</feature>
<feature type="compositionally biased region" description="Basic and acidic residues" evidence="2">
    <location>
        <begin position="665"/>
        <end position="682"/>
    </location>
</feature>
<evidence type="ECO:0000256" key="2">
    <source>
        <dbReference type="SAM" id="MobiDB-lite"/>
    </source>
</evidence>
<feature type="compositionally biased region" description="Basic and acidic residues" evidence="2">
    <location>
        <begin position="436"/>
        <end position="463"/>
    </location>
</feature>
<evidence type="ECO:0000256" key="1">
    <source>
        <dbReference type="SAM" id="Coils"/>
    </source>
</evidence>
<name>A0ABM2Y8P1_MESAU</name>
<feature type="compositionally biased region" description="Basic and acidic residues" evidence="2">
    <location>
        <begin position="1326"/>
        <end position="1341"/>
    </location>
</feature>
<evidence type="ECO:0000313" key="3">
    <source>
        <dbReference type="Proteomes" id="UP000886700"/>
    </source>
</evidence>
<dbReference type="InterPro" id="IPR029272">
    <property type="entry name" value="CCDC7"/>
</dbReference>
<feature type="compositionally biased region" description="Polar residues" evidence="2">
    <location>
        <begin position="1179"/>
        <end position="1198"/>
    </location>
</feature>
<feature type="compositionally biased region" description="Basic and acidic residues" evidence="2">
    <location>
        <begin position="532"/>
        <end position="550"/>
    </location>
</feature>
<feature type="region of interest" description="Disordered" evidence="2">
    <location>
        <begin position="320"/>
        <end position="357"/>
    </location>
</feature>
<proteinExistence type="predicted"/>
<feature type="compositionally biased region" description="Basic and acidic residues" evidence="2">
    <location>
        <begin position="1233"/>
        <end position="1247"/>
    </location>
</feature>
<evidence type="ECO:0000313" key="5">
    <source>
        <dbReference type="RefSeq" id="XP_040611199.1"/>
    </source>
</evidence>
<dbReference type="RefSeq" id="XP_040611201.1">
    <property type="nucleotide sequence ID" value="XM_040755267.1"/>
</dbReference>
<feature type="compositionally biased region" description="Polar residues" evidence="2">
    <location>
        <begin position="1379"/>
        <end position="1393"/>
    </location>
</feature>